<name>A0AC34FML4_9BILA</name>
<sequence length="188" mass="22025">MNLNRESEEENGFKKSKSANNSTLSLHISAYENLVESNTDDLSDGETEGSKNKNEKRDLIKKWEISSLFFQNPFEFPRQQNDRGIRPEMMQFKASQRLRNPNEENFYFNNPATVSFPQASRPQTHFRQNSFPHHPQYDDRQRNNTFASSATRPSYPPTFSENHQPQQQSDRQNNEDFQSSAPVYLLKK</sequence>
<reference evidence="2" key="1">
    <citation type="submission" date="2022-11" db="UniProtKB">
        <authorList>
            <consortium name="WormBaseParasite"/>
        </authorList>
    </citation>
    <scope>IDENTIFICATION</scope>
</reference>
<dbReference type="WBParaSite" id="ES5_v2.g18428.t1">
    <property type="protein sequence ID" value="ES5_v2.g18428.t1"/>
    <property type="gene ID" value="ES5_v2.g18428"/>
</dbReference>
<evidence type="ECO:0000313" key="1">
    <source>
        <dbReference type="Proteomes" id="UP000887579"/>
    </source>
</evidence>
<dbReference type="Proteomes" id="UP000887579">
    <property type="component" value="Unplaced"/>
</dbReference>
<organism evidence="1 2">
    <name type="scientific">Panagrolaimus sp. ES5</name>
    <dbReference type="NCBI Taxonomy" id="591445"/>
    <lineage>
        <taxon>Eukaryota</taxon>
        <taxon>Metazoa</taxon>
        <taxon>Ecdysozoa</taxon>
        <taxon>Nematoda</taxon>
        <taxon>Chromadorea</taxon>
        <taxon>Rhabditida</taxon>
        <taxon>Tylenchina</taxon>
        <taxon>Panagrolaimomorpha</taxon>
        <taxon>Panagrolaimoidea</taxon>
        <taxon>Panagrolaimidae</taxon>
        <taxon>Panagrolaimus</taxon>
    </lineage>
</organism>
<protein>
    <submittedName>
        <fullName evidence="2">Uncharacterized protein</fullName>
    </submittedName>
</protein>
<evidence type="ECO:0000313" key="2">
    <source>
        <dbReference type="WBParaSite" id="ES5_v2.g18428.t1"/>
    </source>
</evidence>
<proteinExistence type="predicted"/>
<accession>A0AC34FML4</accession>